<feature type="compositionally biased region" description="Polar residues" evidence="5">
    <location>
        <begin position="602"/>
        <end position="648"/>
    </location>
</feature>
<accession>A0A3Q2D9Q5</accession>
<dbReference type="InterPro" id="IPR036179">
    <property type="entry name" value="Ig-like_dom_sf"/>
</dbReference>
<evidence type="ECO:0000313" key="8">
    <source>
        <dbReference type="Ensembl" id="ENSCVAP00000015448.1"/>
    </source>
</evidence>
<dbReference type="GeneTree" id="ENSGT01130000278319"/>
<feature type="compositionally biased region" description="Polar residues" evidence="5">
    <location>
        <begin position="672"/>
        <end position="692"/>
    </location>
</feature>
<evidence type="ECO:0000256" key="1">
    <source>
        <dbReference type="ARBA" id="ARBA00022729"/>
    </source>
</evidence>
<dbReference type="InterPro" id="IPR003598">
    <property type="entry name" value="Ig_sub2"/>
</dbReference>
<evidence type="ECO:0000256" key="6">
    <source>
        <dbReference type="SAM" id="Phobius"/>
    </source>
</evidence>
<feature type="compositionally biased region" description="Basic and acidic residues" evidence="5">
    <location>
        <begin position="693"/>
        <end position="710"/>
    </location>
</feature>
<evidence type="ECO:0000256" key="4">
    <source>
        <dbReference type="ARBA" id="ARBA00023319"/>
    </source>
</evidence>
<feature type="transmembrane region" description="Helical" evidence="6">
    <location>
        <begin position="65"/>
        <end position="85"/>
    </location>
</feature>
<dbReference type="InterPro" id="IPR003599">
    <property type="entry name" value="Ig_sub"/>
</dbReference>
<reference evidence="8" key="1">
    <citation type="submission" date="2025-08" db="UniProtKB">
        <authorList>
            <consortium name="Ensembl"/>
        </authorList>
    </citation>
    <scope>IDENTIFICATION</scope>
</reference>
<dbReference type="Proteomes" id="UP000265020">
    <property type="component" value="Unassembled WGS sequence"/>
</dbReference>
<keyword evidence="4" id="KW-0393">Immunoglobulin domain</keyword>
<dbReference type="SUPFAM" id="SSF48726">
    <property type="entry name" value="Immunoglobulin"/>
    <property type="match status" value="3"/>
</dbReference>
<keyword evidence="2" id="KW-1015">Disulfide bond</keyword>
<dbReference type="AlphaFoldDB" id="A0A3Q2D9Q5"/>
<dbReference type="InterPro" id="IPR052598">
    <property type="entry name" value="IgSF_CEA-related"/>
</dbReference>
<keyword evidence="1" id="KW-0732">Signal</keyword>
<feature type="domain" description="Ig-like" evidence="7">
    <location>
        <begin position="202"/>
        <end position="287"/>
    </location>
</feature>
<feature type="compositionally biased region" description="Polar residues" evidence="5">
    <location>
        <begin position="835"/>
        <end position="885"/>
    </location>
</feature>
<feature type="region of interest" description="Disordered" evidence="5">
    <location>
        <begin position="449"/>
        <end position="473"/>
    </location>
</feature>
<evidence type="ECO:0000256" key="3">
    <source>
        <dbReference type="ARBA" id="ARBA00023180"/>
    </source>
</evidence>
<dbReference type="Ensembl" id="ENSCVAT00000023540.1">
    <property type="protein sequence ID" value="ENSCVAP00000015448.1"/>
    <property type="gene ID" value="ENSCVAG00000018244.1"/>
</dbReference>
<dbReference type="Gene3D" id="2.60.40.10">
    <property type="entry name" value="Immunoglobulins"/>
    <property type="match status" value="3"/>
</dbReference>
<evidence type="ECO:0000256" key="5">
    <source>
        <dbReference type="SAM" id="MobiDB-lite"/>
    </source>
</evidence>
<dbReference type="STRING" id="28743.ENSCVAP00000015448"/>
<feature type="compositionally biased region" description="Low complexity" evidence="5">
    <location>
        <begin position="510"/>
        <end position="525"/>
    </location>
</feature>
<dbReference type="PANTHER" id="PTHR44337">
    <property type="entry name" value="CARCINOEMBRYONIC ANTIGEN-RELATED CELL ADHESION MOLECULE 8"/>
    <property type="match status" value="1"/>
</dbReference>
<feature type="compositionally biased region" description="Basic residues" evidence="5">
    <location>
        <begin position="1046"/>
        <end position="1070"/>
    </location>
</feature>
<name>A0A3Q2D9Q5_CYPVA</name>
<reference evidence="8" key="2">
    <citation type="submission" date="2025-09" db="UniProtKB">
        <authorList>
            <consortium name="Ensembl"/>
        </authorList>
    </citation>
    <scope>IDENTIFICATION</scope>
</reference>
<dbReference type="InterPro" id="IPR013783">
    <property type="entry name" value="Ig-like_fold"/>
</dbReference>
<feature type="domain" description="Ig-like" evidence="7">
    <location>
        <begin position="295"/>
        <end position="382"/>
    </location>
</feature>
<feature type="transmembrane region" description="Helical" evidence="6">
    <location>
        <begin position="393"/>
        <end position="416"/>
    </location>
</feature>
<dbReference type="InterPro" id="IPR007110">
    <property type="entry name" value="Ig-like_dom"/>
</dbReference>
<sequence>MLRKVSGFDAKYADITATFFHSFKCLVPFVYLSPELVLHTVIPLIQHHLVVFSSYLFCTLSNYHLYITVFHWAHSMSFISLLVLLSAKVLAQGQVGITFEMDLVQVQTGAEILFTVQTSVSDIFSMTWTYEPSETLGLWSSNTASYNNVPQFQGRINIRANQLQIRDARLEDAGMYTVEVLPGSSTKLTRNSKMVQLKVFDPVVGVILSVPSQPVEEKNVSLTCTWSGGTEVTTQWAKDGTAITPDSRIIISVGSLVINPASRDDTGDYTCTASNNVSAQTSTKRLTVYYGPDTPVLTVDSPKECVGGGDVKVGQTVRLTCTSDSLPPATFSWQRAGQTISSGGGSGVLSLQTFSTNESGQYVCTATNTITRGTSTQGYDLAIVEECFNGGEVAGIVIGAFLALLLIVLLIVFLVVRMKRNRERELGRNVVFVQEVDPIRRTVPQDPQTNFVRNLDRGLQPPLYEPRRQENQPERLITNNLENRANLRATAMNRSQDFEIQQHNSRNLTNSLLPNATPNSNPNNSFDNPAFTPLDSPNANRALNLQQQQQQNPNVLIQTMPGQGSNQPPAVQVSLNALPNSNIPNSNAQLPTINVNLNSYPGNGQTPLQESSFPPDNQAFNGVRQTQNNFSDTRQLNHATQSRRSYPNNRRPDGHVNPNFQGEPGLIPTGYTHFNNNITTQRNETTQTYQQDPESHRRPDRESRQHESTPRSRQRQIPWDLLRGTPAYPSGTPERARAHIQPESTSDLDYSADYTIRPPIREGRTLNRTPPQNQTVTRRRTPPRHDPPSEDSQTQTYHADDRHPNTTNVTPPGRSHRTQRSPRTDRENTQREIRGSQSALRQETTHSSYPQAMPLMSQQASAGHTAVSQEPATQQGPTTSQSTDTRALADPNHLQQPHMEQQHIAAPAQTRPGRNTHTQPVMQGAIQPIRGGANPVPVPPAQPNPSNLTQAALKAHTERAKVFQNRRQQTQATLIHSGAVQIGATAAGGRQPPAPPPPIPLAEFQTLPKARTQHKSPTRVPQPLRQNMPAAQRHHGAPRHNTAMPHNHHGHVHAGAHRHGHVHARGHGHPAHAATWQQQAHRGRPR</sequence>
<dbReference type="Pfam" id="PF07686">
    <property type="entry name" value="V-set"/>
    <property type="match status" value="1"/>
</dbReference>
<dbReference type="PANTHER" id="PTHR44337:SF22">
    <property type="entry name" value="HEPACAM FAMILY MEMBER 2-LIKE"/>
    <property type="match status" value="1"/>
</dbReference>
<keyword evidence="9" id="KW-1185">Reference proteome</keyword>
<feature type="compositionally biased region" description="Basic and acidic residues" evidence="5">
    <location>
        <begin position="822"/>
        <end position="834"/>
    </location>
</feature>
<dbReference type="Pfam" id="PF13927">
    <property type="entry name" value="Ig_3"/>
    <property type="match status" value="2"/>
</dbReference>
<keyword evidence="6" id="KW-0472">Membrane</keyword>
<protein>
    <submittedName>
        <fullName evidence="8">Serine/arginine repetitive matrix protein 1-like</fullName>
    </submittedName>
</protein>
<dbReference type="SMART" id="SM00408">
    <property type="entry name" value="IGc2"/>
    <property type="match status" value="2"/>
</dbReference>
<dbReference type="InterPro" id="IPR013106">
    <property type="entry name" value="Ig_V-set"/>
</dbReference>
<keyword evidence="6" id="KW-0812">Transmembrane</keyword>
<evidence type="ECO:0000259" key="7">
    <source>
        <dbReference type="PROSITE" id="PS50835"/>
    </source>
</evidence>
<proteinExistence type="predicted"/>
<organism evidence="8 9">
    <name type="scientific">Cyprinodon variegatus</name>
    <name type="common">Sheepshead minnow</name>
    <dbReference type="NCBI Taxonomy" id="28743"/>
    <lineage>
        <taxon>Eukaryota</taxon>
        <taxon>Metazoa</taxon>
        <taxon>Chordata</taxon>
        <taxon>Craniata</taxon>
        <taxon>Vertebrata</taxon>
        <taxon>Euteleostomi</taxon>
        <taxon>Actinopterygii</taxon>
        <taxon>Neopterygii</taxon>
        <taxon>Teleostei</taxon>
        <taxon>Neoteleostei</taxon>
        <taxon>Acanthomorphata</taxon>
        <taxon>Ovalentaria</taxon>
        <taxon>Atherinomorphae</taxon>
        <taxon>Cyprinodontiformes</taxon>
        <taxon>Cyprinodontidae</taxon>
        <taxon>Cyprinodon</taxon>
    </lineage>
</organism>
<feature type="region of interest" description="Disordered" evidence="5">
    <location>
        <begin position="509"/>
        <end position="538"/>
    </location>
</feature>
<dbReference type="CDD" id="cd00096">
    <property type="entry name" value="Ig"/>
    <property type="match status" value="2"/>
</dbReference>
<feature type="region of interest" description="Disordered" evidence="5">
    <location>
        <begin position="602"/>
        <end position="886"/>
    </location>
</feature>
<keyword evidence="3" id="KW-0325">Glycoprotein</keyword>
<evidence type="ECO:0000313" key="9">
    <source>
        <dbReference type="Proteomes" id="UP000265020"/>
    </source>
</evidence>
<keyword evidence="6" id="KW-1133">Transmembrane helix</keyword>
<evidence type="ECO:0000256" key="2">
    <source>
        <dbReference type="ARBA" id="ARBA00023157"/>
    </source>
</evidence>
<dbReference type="PROSITE" id="PS50835">
    <property type="entry name" value="IG_LIKE"/>
    <property type="match status" value="2"/>
</dbReference>
<feature type="region of interest" description="Disordered" evidence="5">
    <location>
        <begin position="1029"/>
        <end position="1086"/>
    </location>
</feature>
<dbReference type="SMART" id="SM00409">
    <property type="entry name" value="IG"/>
    <property type="match status" value="3"/>
</dbReference>